<name>A0A0L0FWI6_9EUKA</name>
<protein>
    <submittedName>
        <fullName evidence="1">Uncharacterized protein</fullName>
    </submittedName>
</protein>
<gene>
    <name evidence="1" type="ORF">SARC_07331</name>
</gene>
<dbReference type="RefSeq" id="XP_014154220.1">
    <property type="nucleotide sequence ID" value="XM_014298745.1"/>
</dbReference>
<reference evidence="1 2" key="1">
    <citation type="submission" date="2011-02" db="EMBL/GenBank/DDBJ databases">
        <title>The Genome Sequence of Sphaeroforma arctica JP610.</title>
        <authorList>
            <consortium name="The Broad Institute Genome Sequencing Platform"/>
            <person name="Russ C."/>
            <person name="Cuomo C."/>
            <person name="Young S.K."/>
            <person name="Zeng Q."/>
            <person name="Gargeya S."/>
            <person name="Alvarado L."/>
            <person name="Berlin A."/>
            <person name="Chapman S.B."/>
            <person name="Chen Z."/>
            <person name="Freedman E."/>
            <person name="Gellesch M."/>
            <person name="Goldberg J."/>
            <person name="Griggs A."/>
            <person name="Gujja S."/>
            <person name="Heilman E."/>
            <person name="Heiman D."/>
            <person name="Howarth C."/>
            <person name="Mehta T."/>
            <person name="Neiman D."/>
            <person name="Pearson M."/>
            <person name="Roberts A."/>
            <person name="Saif S."/>
            <person name="Shea T."/>
            <person name="Shenoy N."/>
            <person name="Sisk P."/>
            <person name="Stolte C."/>
            <person name="Sykes S."/>
            <person name="White J."/>
            <person name="Yandava C."/>
            <person name="Burger G."/>
            <person name="Gray M.W."/>
            <person name="Holland P.W.H."/>
            <person name="King N."/>
            <person name="Lang F.B.F."/>
            <person name="Roger A.J."/>
            <person name="Ruiz-Trillo I."/>
            <person name="Haas B."/>
            <person name="Nusbaum C."/>
            <person name="Birren B."/>
        </authorList>
    </citation>
    <scope>NUCLEOTIDE SEQUENCE [LARGE SCALE GENOMIC DNA]</scope>
    <source>
        <strain evidence="1 2">JP610</strain>
    </source>
</reference>
<dbReference type="GeneID" id="25907835"/>
<dbReference type="Proteomes" id="UP000054560">
    <property type="component" value="Unassembled WGS sequence"/>
</dbReference>
<dbReference type="EMBL" id="KQ242169">
    <property type="protein sequence ID" value="KNC80318.1"/>
    <property type="molecule type" value="Genomic_DNA"/>
</dbReference>
<dbReference type="AlphaFoldDB" id="A0A0L0FWI6"/>
<sequence length="102" mass="11973">MAGLLICRDIFWPGDERRKEWGTWYPKVRILYIDYMKIVESFARYVQSAISTSLTLNLVHRFYYMDTRATANRFIELNSTQCPGDVHHNWALHGVDMNGNAD</sequence>
<evidence type="ECO:0000313" key="2">
    <source>
        <dbReference type="Proteomes" id="UP000054560"/>
    </source>
</evidence>
<organism evidence="1 2">
    <name type="scientific">Sphaeroforma arctica JP610</name>
    <dbReference type="NCBI Taxonomy" id="667725"/>
    <lineage>
        <taxon>Eukaryota</taxon>
        <taxon>Ichthyosporea</taxon>
        <taxon>Ichthyophonida</taxon>
        <taxon>Sphaeroforma</taxon>
    </lineage>
</organism>
<keyword evidence="2" id="KW-1185">Reference proteome</keyword>
<accession>A0A0L0FWI6</accession>
<proteinExistence type="predicted"/>
<evidence type="ECO:0000313" key="1">
    <source>
        <dbReference type="EMBL" id="KNC80318.1"/>
    </source>
</evidence>